<dbReference type="OrthoDB" id="4828447at2"/>
<evidence type="ECO:0000313" key="1">
    <source>
        <dbReference type="EMBL" id="SDY89132.1"/>
    </source>
</evidence>
<dbReference type="AlphaFoldDB" id="A0A1H3NJS2"/>
<dbReference type="Proteomes" id="UP000242415">
    <property type="component" value="Unassembled WGS sequence"/>
</dbReference>
<reference evidence="2" key="1">
    <citation type="submission" date="2016-10" db="EMBL/GenBank/DDBJ databases">
        <authorList>
            <person name="Varghese N."/>
            <person name="Submissions S."/>
        </authorList>
    </citation>
    <scope>NUCLEOTIDE SEQUENCE [LARGE SCALE GENOMIC DNA]</scope>
    <source>
        <strain evidence="2">DSM 45245</strain>
    </source>
</reference>
<name>A0A1H3NJS2_9ACTN</name>
<gene>
    <name evidence="1" type="ORF">SAMN05444365_10426</name>
</gene>
<sequence length="179" mass="18299">MSTLEKTAKPWIRRPVGVLAVIAAVALIGVVGAVVGVRTLGSSGPPSSADQPYYESTEALEGKADVIVRASIVSTLERTSNGFPETVATISITKVAKGDAAAGGRMTFSYPTPGSGPESPTGLSAGKEYVLLLVRFDDGAAGLVNTTQGYYPVLNGRAVTGTENSVELSPDVKTALGTN</sequence>
<accession>A0A1H3NJS2</accession>
<protein>
    <submittedName>
        <fullName evidence="1">Uncharacterized protein</fullName>
    </submittedName>
</protein>
<dbReference type="RefSeq" id="WP_091555916.1">
    <property type="nucleotide sequence ID" value="NZ_FNPH01000004.1"/>
</dbReference>
<organism evidence="1 2">
    <name type="scientific">Micromonospora pattaloongensis</name>
    <dbReference type="NCBI Taxonomy" id="405436"/>
    <lineage>
        <taxon>Bacteria</taxon>
        <taxon>Bacillati</taxon>
        <taxon>Actinomycetota</taxon>
        <taxon>Actinomycetes</taxon>
        <taxon>Micromonosporales</taxon>
        <taxon>Micromonosporaceae</taxon>
        <taxon>Micromonospora</taxon>
    </lineage>
</organism>
<dbReference type="EMBL" id="FNPH01000004">
    <property type="protein sequence ID" value="SDY89132.1"/>
    <property type="molecule type" value="Genomic_DNA"/>
</dbReference>
<proteinExistence type="predicted"/>
<dbReference type="STRING" id="405436.SAMN05444365_10426"/>
<evidence type="ECO:0000313" key="2">
    <source>
        <dbReference type="Proteomes" id="UP000242415"/>
    </source>
</evidence>
<keyword evidence="2" id="KW-1185">Reference proteome</keyword>